<dbReference type="GO" id="GO:0006412">
    <property type="term" value="P:translation"/>
    <property type="evidence" value="ECO:0007669"/>
    <property type="project" value="InterPro"/>
</dbReference>
<proteinExistence type="inferred from homology"/>
<gene>
    <name evidence="5" type="ORF">MNBD_PLANCTO03-502</name>
</gene>
<dbReference type="GO" id="GO:0015934">
    <property type="term" value="C:large ribosomal subunit"/>
    <property type="evidence" value="ECO:0007669"/>
    <property type="project" value="InterPro"/>
</dbReference>
<evidence type="ECO:0000313" key="5">
    <source>
        <dbReference type="EMBL" id="VAX39564.1"/>
    </source>
</evidence>
<keyword evidence="2" id="KW-0689">Ribosomal protein</keyword>
<feature type="region of interest" description="Disordered" evidence="4">
    <location>
        <begin position="1"/>
        <end position="21"/>
    </location>
</feature>
<evidence type="ECO:0000256" key="1">
    <source>
        <dbReference type="ARBA" id="ARBA00008560"/>
    </source>
</evidence>
<dbReference type="InterPro" id="IPR002677">
    <property type="entry name" value="Ribosomal_bL32"/>
</dbReference>
<dbReference type="NCBIfam" id="TIGR01031">
    <property type="entry name" value="rpmF_bact"/>
    <property type="match status" value="1"/>
</dbReference>
<sequence>MLPAQRQSYGRTRRRRAHDALKATPSAMCPLSGMPKLSHRACTESGYVRPGLKITVPKLGIGVPKD</sequence>
<evidence type="ECO:0000256" key="4">
    <source>
        <dbReference type="SAM" id="MobiDB-lite"/>
    </source>
</evidence>
<organism evidence="5">
    <name type="scientific">hydrothermal vent metagenome</name>
    <dbReference type="NCBI Taxonomy" id="652676"/>
    <lineage>
        <taxon>unclassified sequences</taxon>
        <taxon>metagenomes</taxon>
        <taxon>ecological metagenomes</taxon>
    </lineage>
</organism>
<dbReference type="Pfam" id="PF01783">
    <property type="entry name" value="Ribosomal_L32p"/>
    <property type="match status" value="1"/>
</dbReference>
<dbReference type="GO" id="GO:0003735">
    <property type="term" value="F:structural constituent of ribosome"/>
    <property type="evidence" value="ECO:0007669"/>
    <property type="project" value="InterPro"/>
</dbReference>
<reference evidence="5" key="1">
    <citation type="submission" date="2018-06" db="EMBL/GenBank/DDBJ databases">
        <authorList>
            <person name="Zhirakovskaya E."/>
        </authorList>
    </citation>
    <scope>NUCLEOTIDE SEQUENCE</scope>
</reference>
<protein>
    <recommendedName>
        <fullName evidence="6">50S ribosomal protein L32</fullName>
    </recommendedName>
</protein>
<evidence type="ECO:0000256" key="2">
    <source>
        <dbReference type="ARBA" id="ARBA00022980"/>
    </source>
</evidence>
<keyword evidence="3" id="KW-0687">Ribonucleoprotein</keyword>
<dbReference type="AlphaFoldDB" id="A0A3B1DTY4"/>
<dbReference type="SUPFAM" id="SSF57829">
    <property type="entry name" value="Zn-binding ribosomal proteins"/>
    <property type="match status" value="1"/>
</dbReference>
<evidence type="ECO:0008006" key="6">
    <source>
        <dbReference type="Google" id="ProtNLM"/>
    </source>
</evidence>
<comment type="similarity">
    <text evidence="1">Belongs to the bacterial ribosomal protein bL32 family.</text>
</comment>
<feature type="compositionally biased region" description="Polar residues" evidence="4">
    <location>
        <begin position="1"/>
        <end position="10"/>
    </location>
</feature>
<accession>A0A3B1DTY4</accession>
<dbReference type="HAMAP" id="MF_00340">
    <property type="entry name" value="Ribosomal_bL32"/>
    <property type="match status" value="1"/>
</dbReference>
<evidence type="ECO:0000256" key="3">
    <source>
        <dbReference type="ARBA" id="ARBA00023274"/>
    </source>
</evidence>
<dbReference type="InterPro" id="IPR011332">
    <property type="entry name" value="Ribosomal_zn-bd"/>
</dbReference>
<dbReference type="EMBL" id="UOGK01000261">
    <property type="protein sequence ID" value="VAX39564.1"/>
    <property type="molecule type" value="Genomic_DNA"/>
</dbReference>
<name>A0A3B1DTY4_9ZZZZ</name>